<feature type="domain" description="Glycosyl transferase family 1" evidence="1">
    <location>
        <begin position="198"/>
        <end position="330"/>
    </location>
</feature>
<organism evidence="3 4">
    <name type="scientific">Paeniclostridium hominis</name>
    <dbReference type="NCBI Taxonomy" id="2764329"/>
    <lineage>
        <taxon>Bacteria</taxon>
        <taxon>Bacillati</taxon>
        <taxon>Bacillota</taxon>
        <taxon>Clostridia</taxon>
        <taxon>Peptostreptococcales</taxon>
        <taxon>Peptostreptococcaceae</taxon>
        <taxon>Paeniclostridium</taxon>
    </lineage>
</organism>
<dbReference type="CDD" id="cd03801">
    <property type="entry name" value="GT4_PimA-like"/>
    <property type="match status" value="1"/>
</dbReference>
<sequence>MNILHIITQKPNSTGSGIYMSGMIKGFNTLGYKQGVIAGIDKNDSRKCFSENISFYPVIYNTDKLPFNVVGMSDVMPYESTVYRHMNLDMVNNLKEVFKNNLEKAINEINPDLIICHHLYLITAFIRETVKDIPVVGVCHGTCLKQIKSHDLEKNYIKNNISNLDMIFSLHDEQKEEIINTFNIDKDKVFSLGSGYDENIFFNKQINNETINITFAGKICKLKGVESLIKALDKIDYKKEIISVNIVGDGSNKEEYESIINLSKKSKININFLGKIEQTDLAEVFRNTHIFILPSFFEGLPLVVIEALASGCNVITTNIPGVSEWIGEDINTSGKIKYVNLPDMKDIGLPLERDLLEFENNLGLAINEMIENILQFKTRNKVLNMNDKTWLGLCKRLDKFMNSRGKIYSV</sequence>
<evidence type="ECO:0000313" key="4">
    <source>
        <dbReference type="Proteomes" id="UP000611796"/>
    </source>
</evidence>
<comment type="caution">
    <text evidence="3">The sequence shown here is derived from an EMBL/GenBank/DDBJ whole genome shotgun (WGS) entry which is preliminary data.</text>
</comment>
<dbReference type="Gene3D" id="3.40.50.2000">
    <property type="entry name" value="Glycogen Phosphorylase B"/>
    <property type="match status" value="2"/>
</dbReference>
<dbReference type="PANTHER" id="PTHR12526">
    <property type="entry name" value="GLYCOSYLTRANSFERASE"/>
    <property type="match status" value="1"/>
</dbReference>
<dbReference type="Proteomes" id="UP000611796">
    <property type="component" value="Unassembled WGS sequence"/>
</dbReference>
<gene>
    <name evidence="3" type="ORF">H8891_11785</name>
</gene>
<evidence type="ECO:0000259" key="2">
    <source>
        <dbReference type="Pfam" id="PF13439"/>
    </source>
</evidence>
<accession>A0ABR7K5U3</accession>
<protein>
    <submittedName>
        <fullName evidence="3">Glycosyltransferase family 4 protein</fullName>
    </submittedName>
</protein>
<dbReference type="Pfam" id="PF00534">
    <property type="entry name" value="Glycos_transf_1"/>
    <property type="match status" value="1"/>
</dbReference>
<dbReference type="RefSeq" id="WP_187006601.1">
    <property type="nucleotide sequence ID" value="NZ_JACRWD010000005.1"/>
</dbReference>
<feature type="domain" description="Glycosyltransferase subfamily 4-like N-terminal" evidence="2">
    <location>
        <begin position="98"/>
        <end position="197"/>
    </location>
</feature>
<dbReference type="Pfam" id="PF13439">
    <property type="entry name" value="Glyco_transf_4"/>
    <property type="match status" value="1"/>
</dbReference>
<dbReference type="InterPro" id="IPR001296">
    <property type="entry name" value="Glyco_trans_1"/>
</dbReference>
<evidence type="ECO:0000313" key="3">
    <source>
        <dbReference type="EMBL" id="MBC6004479.1"/>
    </source>
</evidence>
<name>A0ABR7K5U3_9FIRM</name>
<keyword evidence="4" id="KW-1185">Reference proteome</keyword>
<dbReference type="PANTHER" id="PTHR12526:SF630">
    <property type="entry name" value="GLYCOSYLTRANSFERASE"/>
    <property type="match status" value="1"/>
</dbReference>
<dbReference type="InterPro" id="IPR028098">
    <property type="entry name" value="Glyco_trans_4-like_N"/>
</dbReference>
<proteinExistence type="predicted"/>
<reference evidence="3 4" key="1">
    <citation type="submission" date="2020-08" db="EMBL/GenBank/DDBJ databases">
        <authorList>
            <person name="Liu C."/>
            <person name="Sun Q."/>
        </authorList>
    </citation>
    <scope>NUCLEOTIDE SEQUENCE [LARGE SCALE GENOMIC DNA]</scope>
    <source>
        <strain evidence="3 4">NSJ-45</strain>
    </source>
</reference>
<dbReference type="SUPFAM" id="SSF53756">
    <property type="entry name" value="UDP-Glycosyltransferase/glycogen phosphorylase"/>
    <property type="match status" value="1"/>
</dbReference>
<dbReference type="EMBL" id="JACRWD010000005">
    <property type="protein sequence ID" value="MBC6004479.1"/>
    <property type="molecule type" value="Genomic_DNA"/>
</dbReference>
<evidence type="ECO:0000259" key="1">
    <source>
        <dbReference type="Pfam" id="PF00534"/>
    </source>
</evidence>